<sequence length="110" mass="12594">MFQQSWKRHQELWDQFLQLEDQVLTVQDQIFSMMLFNISESNPAPLHYLSGIPINNLPATCHQLTTFTEPRLQVTAEVLGLSALSGKTLVDQRRAQITQRHVIVYSGSLV</sequence>
<dbReference type="Proteomes" id="UP000276215">
    <property type="component" value="Unassembled WGS sequence"/>
</dbReference>
<dbReference type="EMBL" id="ML120391">
    <property type="protein sequence ID" value="RPA98984.1"/>
    <property type="molecule type" value="Genomic_DNA"/>
</dbReference>
<organism evidence="1 2">
    <name type="scientific">Choiromyces venosus 120613-1</name>
    <dbReference type="NCBI Taxonomy" id="1336337"/>
    <lineage>
        <taxon>Eukaryota</taxon>
        <taxon>Fungi</taxon>
        <taxon>Dikarya</taxon>
        <taxon>Ascomycota</taxon>
        <taxon>Pezizomycotina</taxon>
        <taxon>Pezizomycetes</taxon>
        <taxon>Pezizales</taxon>
        <taxon>Tuberaceae</taxon>
        <taxon>Choiromyces</taxon>
    </lineage>
</organism>
<evidence type="ECO:0000313" key="1">
    <source>
        <dbReference type="EMBL" id="RPA98984.1"/>
    </source>
</evidence>
<keyword evidence="2" id="KW-1185">Reference proteome</keyword>
<name>A0A3N4JZ75_9PEZI</name>
<gene>
    <name evidence="1" type="ORF">L873DRAFT_1768447</name>
</gene>
<proteinExistence type="predicted"/>
<reference evidence="1 2" key="1">
    <citation type="journal article" date="2018" name="Nat. Ecol. Evol.">
        <title>Pezizomycetes genomes reveal the molecular basis of ectomycorrhizal truffle lifestyle.</title>
        <authorList>
            <person name="Murat C."/>
            <person name="Payen T."/>
            <person name="Noel B."/>
            <person name="Kuo A."/>
            <person name="Morin E."/>
            <person name="Chen J."/>
            <person name="Kohler A."/>
            <person name="Krizsan K."/>
            <person name="Balestrini R."/>
            <person name="Da Silva C."/>
            <person name="Montanini B."/>
            <person name="Hainaut M."/>
            <person name="Levati E."/>
            <person name="Barry K.W."/>
            <person name="Belfiori B."/>
            <person name="Cichocki N."/>
            <person name="Clum A."/>
            <person name="Dockter R.B."/>
            <person name="Fauchery L."/>
            <person name="Guy J."/>
            <person name="Iotti M."/>
            <person name="Le Tacon F."/>
            <person name="Lindquist E.A."/>
            <person name="Lipzen A."/>
            <person name="Malagnac F."/>
            <person name="Mello A."/>
            <person name="Molinier V."/>
            <person name="Miyauchi S."/>
            <person name="Poulain J."/>
            <person name="Riccioni C."/>
            <person name="Rubini A."/>
            <person name="Sitrit Y."/>
            <person name="Splivallo R."/>
            <person name="Traeger S."/>
            <person name="Wang M."/>
            <person name="Zifcakova L."/>
            <person name="Wipf D."/>
            <person name="Zambonelli A."/>
            <person name="Paolocci F."/>
            <person name="Nowrousian M."/>
            <person name="Ottonello S."/>
            <person name="Baldrian P."/>
            <person name="Spatafora J.W."/>
            <person name="Henrissat B."/>
            <person name="Nagy L.G."/>
            <person name="Aury J.M."/>
            <person name="Wincker P."/>
            <person name="Grigoriev I.V."/>
            <person name="Bonfante P."/>
            <person name="Martin F.M."/>
        </authorList>
    </citation>
    <scope>NUCLEOTIDE SEQUENCE [LARGE SCALE GENOMIC DNA]</scope>
    <source>
        <strain evidence="1 2">120613-1</strain>
    </source>
</reference>
<dbReference type="AlphaFoldDB" id="A0A3N4JZ75"/>
<dbReference type="OrthoDB" id="5415889at2759"/>
<evidence type="ECO:0000313" key="2">
    <source>
        <dbReference type="Proteomes" id="UP000276215"/>
    </source>
</evidence>
<accession>A0A3N4JZ75</accession>
<protein>
    <submittedName>
        <fullName evidence="1">Uncharacterized protein</fullName>
    </submittedName>
</protein>